<dbReference type="Proteomes" id="UP000184386">
    <property type="component" value="Unassembled WGS sequence"/>
</dbReference>
<dbReference type="PROSITE" id="PS50893">
    <property type="entry name" value="ABC_TRANSPORTER_2"/>
    <property type="match status" value="1"/>
</dbReference>
<keyword evidence="4 6" id="KW-0067">ATP-binding</keyword>
<dbReference type="Gene3D" id="3.40.50.300">
    <property type="entry name" value="P-loop containing nucleotide triphosphate hydrolases"/>
    <property type="match status" value="1"/>
</dbReference>
<dbReference type="RefSeq" id="WP_073274411.1">
    <property type="nucleotide sequence ID" value="NZ_FRAC01000008.1"/>
</dbReference>
<evidence type="ECO:0000259" key="5">
    <source>
        <dbReference type="PROSITE" id="PS50893"/>
    </source>
</evidence>
<dbReference type="CDD" id="cd03230">
    <property type="entry name" value="ABC_DR_subfamily_A"/>
    <property type="match status" value="1"/>
</dbReference>
<dbReference type="OrthoDB" id="9804819at2"/>
<keyword evidence="3" id="KW-0547">Nucleotide-binding</keyword>
<dbReference type="InterPro" id="IPR027417">
    <property type="entry name" value="P-loop_NTPase"/>
</dbReference>
<feature type="domain" description="ABC transporter" evidence="5">
    <location>
        <begin position="5"/>
        <end position="230"/>
    </location>
</feature>
<protein>
    <submittedName>
        <fullName evidence="6">ABC-2 type transport system ATP-binding protein</fullName>
    </submittedName>
</protein>
<keyword evidence="2" id="KW-0813">Transport</keyword>
<dbReference type="Pfam" id="PF00005">
    <property type="entry name" value="ABC_tran"/>
    <property type="match status" value="1"/>
</dbReference>
<dbReference type="SUPFAM" id="SSF52540">
    <property type="entry name" value="P-loop containing nucleoside triphosphate hydrolases"/>
    <property type="match status" value="1"/>
</dbReference>
<dbReference type="PANTHER" id="PTHR42711:SF5">
    <property type="entry name" value="ABC TRANSPORTER ATP-BINDING PROTEIN NATA"/>
    <property type="match status" value="1"/>
</dbReference>
<evidence type="ECO:0000256" key="3">
    <source>
        <dbReference type="ARBA" id="ARBA00022741"/>
    </source>
</evidence>
<dbReference type="STRING" id="1121322.SAMN02745136_01512"/>
<evidence type="ECO:0000313" key="6">
    <source>
        <dbReference type="EMBL" id="SHK00685.1"/>
    </source>
</evidence>
<dbReference type="GO" id="GO:0016887">
    <property type="term" value="F:ATP hydrolysis activity"/>
    <property type="evidence" value="ECO:0007669"/>
    <property type="project" value="InterPro"/>
</dbReference>
<organism evidence="6 7">
    <name type="scientific">Anaerocolumna jejuensis DSM 15929</name>
    <dbReference type="NCBI Taxonomy" id="1121322"/>
    <lineage>
        <taxon>Bacteria</taxon>
        <taxon>Bacillati</taxon>
        <taxon>Bacillota</taxon>
        <taxon>Clostridia</taxon>
        <taxon>Lachnospirales</taxon>
        <taxon>Lachnospiraceae</taxon>
        <taxon>Anaerocolumna</taxon>
    </lineage>
</organism>
<evidence type="ECO:0000313" key="7">
    <source>
        <dbReference type="Proteomes" id="UP000184386"/>
    </source>
</evidence>
<dbReference type="AlphaFoldDB" id="A0A1M6NY83"/>
<accession>A0A1M6NY83</accession>
<dbReference type="InterPro" id="IPR050763">
    <property type="entry name" value="ABC_transporter_ATP-binding"/>
</dbReference>
<dbReference type="PANTHER" id="PTHR42711">
    <property type="entry name" value="ABC TRANSPORTER ATP-BINDING PROTEIN"/>
    <property type="match status" value="1"/>
</dbReference>
<dbReference type="EMBL" id="FRAC01000008">
    <property type="protein sequence ID" value="SHK00685.1"/>
    <property type="molecule type" value="Genomic_DNA"/>
</dbReference>
<evidence type="ECO:0000256" key="1">
    <source>
        <dbReference type="ARBA" id="ARBA00005417"/>
    </source>
</evidence>
<dbReference type="InterPro" id="IPR003593">
    <property type="entry name" value="AAA+_ATPase"/>
</dbReference>
<sequence length="299" mass="34339">MEKIISICNLTKDYGEGRGVFDFSFDVKRGEVVGLVGTNGSGKTTTIRNMMGFIKPRNGKITINGYDSWKDAFEIKKSVGYIPGQIDFPDVGTGTNFLKIQADFWGIKDLTYMNELIDIFKLDTDAGLKRMSKGMKQKTAIVAAFMSEPDILILDEPSTGLDPMMRDKLIELILRQKKKGKTVFLSSHIFKELEDTCDRVVFIHNGKMINTVGRSQYDANMDKQYKIGFAEKKEYQQFLQGGYKILTKNDDYKHLTIAVNDKEMNGLFRSLKPHNIRYINYQPYTLEWYYTNIVEKQEV</sequence>
<evidence type="ECO:0000256" key="4">
    <source>
        <dbReference type="ARBA" id="ARBA00022840"/>
    </source>
</evidence>
<comment type="similarity">
    <text evidence="1">Belongs to the ABC transporter superfamily.</text>
</comment>
<evidence type="ECO:0000256" key="2">
    <source>
        <dbReference type="ARBA" id="ARBA00022448"/>
    </source>
</evidence>
<name>A0A1M6NY83_9FIRM</name>
<proteinExistence type="inferred from homology"/>
<reference evidence="6 7" key="1">
    <citation type="submission" date="2016-11" db="EMBL/GenBank/DDBJ databases">
        <authorList>
            <person name="Jaros S."/>
            <person name="Januszkiewicz K."/>
            <person name="Wedrychowicz H."/>
        </authorList>
    </citation>
    <scope>NUCLEOTIDE SEQUENCE [LARGE SCALE GENOMIC DNA]</scope>
    <source>
        <strain evidence="6 7">DSM 15929</strain>
    </source>
</reference>
<gene>
    <name evidence="6" type="ORF">SAMN02745136_01512</name>
</gene>
<keyword evidence="7" id="KW-1185">Reference proteome</keyword>
<dbReference type="SMART" id="SM00382">
    <property type="entry name" value="AAA"/>
    <property type="match status" value="1"/>
</dbReference>
<dbReference type="GO" id="GO:0005524">
    <property type="term" value="F:ATP binding"/>
    <property type="evidence" value="ECO:0007669"/>
    <property type="project" value="UniProtKB-KW"/>
</dbReference>
<dbReference type="InterPro" id="IPR003439">
    <property type="entry name" value="ABC_transporter-like_ATP-bd"/>
</dbReference>